<organism evidence="1 2">
    <name type="scientific">Dothistroma septosporum (strain NZE10 / CBS 128990)</name>
    <name type="common">Red band needle blight fungus</name>
    <name type="synonym">Mycosphaerella pini</name>
    <dbReference type="NCBI Taxonomy" id="675120"/>
    <lineage>
        <taxon>Eukaryota</taxon>
        <taxon>Fungi</taxon>
        <taxon>Dikarya</taxon>
        <taxon>Ascomycota</taxon>
        <taxon>Pezizomycotina</taxon>
        <taxon>Dothideomycetes</taxon>
        <taxon>Dothideomycetidae</taxon>
        <taxon>Mycosphaerellales</taxon>
        <taxon>Mycosphaerellaceae</taxon>
        <taxon>Dothistroma</taxon>
    </lineage>
</organism>
<dbReference type="STRING" id="675120.M2Y1P5"/>
<proteinExistence type="predicted"/>
<dbReference type="OMA" id="MRISFAM"/>
<reference evidence="1 2" key="2">
    <citation type="journal article" date="2012" name="PLoS Pathog.">
        <title>Diverse lifestyles and strategies of plant pathogenesis encoded in the genomes of eighteen Dothideomycetes fungi.</title>
        <authorList>
            <person name="Ohm R.A."/>
            <person name="Feau N."/>
            <person name="Henrissat B."/>
            <person name="Schoch C.L."/>
            <person name="Horwitz B.A."/>
            <person name="Barry K.W."/>
            <person name="Condon B.J."/>
            <person name="Copeland A.C."/>
            <person name="Dhillon B."/>
            <person name="Glaser F."/>
            <person name="Hesse C.N."/>
            <person name="Kosti I."/>
            <person name="LaButti K."/>
            <person name="Lindquist E.A."/>
            <person name="Lucas S."/>
            <person name="Salamov A.A."/>
            <person name="Bradshaw R.E."/>
            <person name="Ciuffetti L."/>
            <person name="Hamelin R.C."/>
            <person name="Kema G.H.J."/>
            <person name="Lawrence C."/>
            <person name="Scott J.A."/>
            <person name="Spatafora J.W."/>
            <person name="Turgeon B.G."/>
            <person name="de Wit P.J.G.M."/>
            <person name="Zhong S."/>
            <person name="Goodwin S.B."/>
            <person name="Grigoriev I.V."/>
        </authorList>
    </citation>
    <scope>NUCLEOTIDE SEQUENCE [LARGE SCALE GENOMIC DNA]</scope>
    <source>
        <strain evidence="2">NZE10 / CBS 128990</strain>
    </source>
</reference>
<feature type="non-terminal residue" evidence="1">
    <location>
        <position position="1"/>
    </location>
</feature>
<dbReference type="OrthoDB" id="4487429at2759"/>
<protein>
    <submittedName>
        <fullName evidence="1">Uncharacterized protein</fullName>
    </submittedName>
</protein>
<evidence type="ECO:0000313" key="2">
    <source>
        <dbReference type="Proteomes" id="UP000016933"/>
    </source>
</evidence>
<reference evidence="2" key="1">
    <citation type="journal article" date="2012" name="PLoS Genet.">
        <title>The genomes of the fungal plant pathogens Cladosporium fulvum and Dothistroma septosporum reveal adaptation to different hosts and lifestyles but also signatures of common ancestry.</title>
        <authorList>
            <person name="de Wit P.J.G.M."/>
            <person name="van der Burgt A."/>
            <person name="Oekmen B."/>
            <person name="Stergiopoulos I."/>
            <person name="Abd-Elsalam K.A."/>
            <person name="Aerts A.L."/>
            <person name="Bahkali A.H."/>
            <person name="Beenen H.G."/>
            <person name="Chettri P."/>
            <person name="Cox M.P."/>
            <person name="Datema E."/>
            <person name="de Vries R.P."/>
            <person name="Dhillon B."/>
            <person name="Ganley A.R."/>
            <person name="Griffiths S.A."/>
            <person name="Guo Y."/>
            <person name="Hamelin R.C."/>
            <person name="Henrissat B."/>
            <person name="Kabir M.S."/>
            <person name="Jashni M.K."/>
            <person name="Kema G."/>
            <person name="Klaubauf S."/>
            <person name="Lapidus A."/>
            <person name="Levasseur A."/>
            <person name="Lindquist E."/>
            <person name="Mehrabi R."/>
            <person name="Ohm R.A."/>
            <person name="Owen T.J."/>
            <person name="Salamov A."/>
            <person name="Schwelm A."/>
            <person name="Schijlen E."/>
            <person name="Sun H."/>
            <person name="van den Burg H.A."/>
            <person name="van Ham R.C.H.J."/>
            <person name="Zhang S."/>
            <person name="Goodwin S.B."/>
            <person name="Grigoriev I.V."/>
            <person name="Collemare J."/>
            <person name="Bradshaw R.E."/>
        </authorList>
    </citation>
    <scope>NUCLEOTIDE SEQUENCE [LARGE SCALE GENOMIC DNA]</scope>
    <source>
        <strain evidence="2">NZE10 / CBS 128990</strain>
    </source>
</reference>
<dbReference type="eggNOG" id="ENOG502S7JQ">
    <property type="taxonomic scope" value="Eukaryota"/>
</dbReference>
<keyword evidence="2" id="KW-1185">Reference proteome</keyword>
<dbReference type="AlphaFoldDB" id="M2Y1P5"/>
<evidence type="ECO:0000313" key="1">
    <source>
        <dbReference type="EMBL" id="EME39229.1"/>
    </source>
</evidence>
<gene>
    <name evidence="1" type="ORF">DOTSEDRAFT_138430</name>
</gene>
<name>M2Y1P5_DOTSN</name>
<sequence length="158" mass="18137">STRDRTRFESDFSKVFGYPSSGGVLILPLDVAVAEYLGISRLKFVHRASDQIEEDAFCNRLRLLGAKWWTSEETYMLKLIEFQEMTEVEKRDGITAGWPGKGLESGVCILRTRADIEMSRMCVSMEERCGTLERWCATFYEDPRDVEEFEGIVLEEGN</sequence>
<dbReference type="HOGENOM" id="CLU_104688_2_0_1"/>
<dbReference type="Proteomes" id="UP000016933">
    <property type="component" value="Unassembled WGS sequence"/>
</dbReference>
<dbReference type="EMBL" id="KB446545">
    <property type="protein sequence ID" value="EME39229.1"/>
    <property type="molecule type" value="Genomic_DNA"/>
</dbReference>
<accession>M2Y1P5</accession>